<gene>
    <name evidence="3" type="ORF">SAMN04488694_11828</name>
    <name evidence="2" type="ORF">SAMN05192552_101929</name>
</gene>
<dbReference type="OrthoDB" id="35385at2157"/>
<dbReference type="Gene3D" id="3.40.30.10">
    <property type="entry name" value="Glutaredoxin"/>
    <property type="match status" value="1"/>
</dbReference>
<reference evidence="3" key="1">
    <citation type="submission" date="2016-10" db="EMBL/GenBank/DDBJ databases">
        <authorList>
            <person name="de Groot N.N."/>
        </authorList>
    </citation>
    <scope>NUCLEOTIDE SEQUENCE [LARGE SCALE GENOMIC DNA]</scope>
    <source>
        <strain evidence="3">CDM_6</strain>
    </source>
</reference>
<dbReference type="SUPFAM" id="SSF52833">
    <property type="entry name" value="Thioredoxin-like"/>
    <property type="match status" value="1"/>
</dbReference>
<dbReference type="PANTHER" id="PTHR43601">
    <property type="entry name" value="THIOREDOXIN, MITOCHONDRIAL"/>
    <property type="match status" value="1"/>
</dbReference>
<dbReference type="GO" id="GO:0045454">
    <property type="term" value="P:cell redox homeostasis"/>
    <property type="evidence" value="ECO:0007669"/>
    <property type="project" value="TreeGrafter"/>
</dbReference>
<dbReference type="EMBL" id="FMZP01000019">
    <property type="protein sequence ID" value="SDD34076.1"/>
    <property type="molecule type" value="Genomic_DNA"/>
</dbReference>
<keyword evidence="4" id="KW-1185">Reference proteome</keyword>
<organism evidence="3 4">
    <name type="scientific">Natrinema hispanicum</name>
    <dbReference type="NCBI Taxonomy" id="392421"/>
    <lineage>
        <taxon>Archaea</taxon>
        <taxon>Methanobacteriati</taxon>
        <taxon>Methanobacteriota</taxon>
        <taxon>Stenosarchaea group</taxon>
        <taxon>Halobacteria</taxon>
        <taxon>Halobacteriales</taxon>
        <taxon>Natrialbaceae</taxon>
        <taxon>Natrinema</taxon>
    </lineage>
</organism>
<dbReference type="CDD" id="cd02947">
    <property type="entry name" value="TRX_family"/>
    <property type="match status" value="1"/>
</dbReference>
<accession>A0A1I0IAG1</accession>
<dbReference type="RefSeq" id="WP_092934364.1">
    <property type="nucleotide sequence ID" value="NZ_FMZP01000019.1"/>
</dbReference>
<evidence type="ECO:0000313" key="5">
    <source>
        <dbReference type="Proteomes" id="UP000324021"/>
    </source>
</evidence>
<dbReference type="EMBL" id="FOIC01000018">
    <property type="protein sequence ID" value="SET93615.1"/>
    <property type="molecule type" value="Genomic_DNA"/>
</dbReference>
<dbReference type="Pfam" id="PF00085">
    <property type="entry name" value="Thioredoxin"/>
    <property type="match status" value="1"/>
</dbReference>
<evidence type="ECO:0000313" key="4">
    <source>
        <dbReference type="Proteomes" id="UP000199320"/>
    </source>
</evidence>
<name>A0A1I0IAG1_9EURY</name>
<evidence type="ECO:0000313" key="2">
    <source>
        <dbReference type="EMBL" id="SDD34076.1"/>
    </source>
</evidence>
<dbReference type="PANTHER" id="PTHR43601:SF3">
    <property type="entry name" value="THIOREDOXIN, MITOCHONDRIAL"/>
    <property type="match status" value="1"/>
</dbReference>
<protein>
    <submittedName>
        <fullName evidence="3">Thioredoxin</fullName>
    </submittedName>
</protein>
<dbReference type="InterPro" id="IPR036249">
    <property type="entry name" value="Thioredoxin-like_sf"/>
</dbReference>
<reference evidence="4 5" key="2">
    <citation type="submission" date="2016-10" db="EMBL/GenBank/DDBJ databases">
        <authorList>
            <person name="Varghese N."/>
            <person name="Submissions S."/>
        </authorList>
    </citation>
    <scope>NUCLEOTIDE SEQUENCE [LARGE SCALE GENOMIC DNA]</scope>
    <source>
        <strain evidence="2 5">CDM_1</strain>
        <strain evidence="4">CDM_6</strain>
    </source>
</reference>
<dbReference type="Proteomes" id="UP000324021">
    <property type="component" value="Unassembled WGS sequence"/>
</dbReference>
<dbReference type="Proteomes" id="UP000199320">
    <property type="component" value="Unassembled WGS sequence"/>
</dbReference>
<proteinExistence type="predicted"/>
<sequence>MTSPNKPRQLETGDELDEFVATHDVALVEFYTSGCAMCQAMEPVLGNVARATDIAIGMVNPRDDADLVGRFNVQSVPLLVLFEDGMETARLADGFQGGDAVTDFLATNVPDAVDAS</sequence>
<dbReference type="AlphaFoldDB" id="A0A1I0IAG1"/>
<evidence type="ECO:0000259" key="1">
    <source>
        <dbReference type="PROSITE" id="PS51352"/>
    </source>
</evidence>
<dbReference type="PROSITE" id="PS51352">
    <property type="entry name" value="THIOREDOXIN_2"/>
    <property type="match status" value="1"/>
</dbReference>
<feature type="domain" description="Thioredoxin" evidence="1">
    <location>
        <begin position="1"/>
        <end position="110"/>
    </location>
</feature>
<dbReference type="InterPro" id="IPR013766">
    <property type="entry name" value="Thioredoxin_domain"/>
</dbReference>
<evidence type="ECO:0000313" key="3">
    <source>
        <dbReference type="EMBL" id="SET93615.1"/>
    </source>
</evidence>
<dbReference type="STRING" id="392421.SAMN04488694_11828"/>